<organism evidence="2 3">
    <name type="scientific">Rhizobium leguminosarum bv. trifolii WSM2297</name>
    <dbReference type="NCBI Taxonomy" id="754762"/>
    <lineage>
        <taxon>Bacteria</taxon>
        <taxon>Pseudomonadati</taxon>
        <taxon>Pseudomonadota</taxon>
        <taxon>Alphaproteobacteria</taxon>
        <taxon>Hyphomicrobiales</taxon>
        <taxon>Rhizobiaceae</taxon>
        <taxon>Rhizobium/Agrobacterium group</taxon>
        <taxon>Rhizobium</taxon>
    </lineage>
</organism>
<accession>J0KXZ3</accession>
<sequence length="295" mass="31806">MNARWLIVGGSGMLGHALSASLIARGIQVWATTGNHSMAVSQVASIPLDLSSDFDAGTLLHQVKPDVVVYAAGLTDVDKCESNETLARRLHAGAAREFAAASVGTCRFLYISSDHLWDGARPNVAESDPVHPLNAYARTKVTGERMTLQANPETLVLRTNFFGRGLPWRKSLSDWMTDCLRAGEPLGAFADAHFTPIAMPLLSDYIARCMSSNLSGVYHCAGSERISKFEFATRLAGRLGLDEKLVVPRFLADAGLKALRPLDMSLSTRKLAEVLGHPLPNISASLDALSYENVA</sequence>
<dbReference type="AlphaFoldDB" id="J0KXZ3"/>
<protein>
    <submittedName>
        <fullName evidence="2">dTDP-4-dehydrorhamnose reductase</fullName>
    </submittedName>
</protein>
<dbReference type="HOGENOM" id="CLU_045518_2_1_5"/>
<gene>
    <name evidence="2" type="ORF">Rleg4DRAFT_4404</name>
</gene>
<evidence type="ECO:0000313" key="3">
    <source>
        <dbReference type="Proteomes" id="UP000005732"/>
    </source>
</evidence>
<evidence type="ECO:0000259" key="1">
    <source>
        <dbReference type="Pfam" id="PF04321"/>
    </source>
</evidence>
<feature type="domain" description="RmlD-like substrate binding" evidence="1">
    <location>
        <begin position="5"/>
        <end position="287"/>
    </location>
</feature>
<evidence type="ECO:0000313" key="2">
    <source>
        <dbReference type="EMBL" id="EJC82679.1"/>
    </source>
</evidence>
<dbReference type="Gene3D" id="3.40.50.720">
    <property type="entry name" value="NAD(P)-binding Rossmann-like Domain"/>
    <property type="match status" value="1"/>
</dbReference>
<name>J0KXZ3_RHILT</name>
<dbReference type="PANTHER" id="PTHR43242:SF1">
    <property type="entry name" value="NAD(P)-BINDING ROSSMANN-FOLD SUPERFAMILY PROTEIN"/>
    <property type="match status" value="1"/>
</dbReference>
<proteinExistence type="predicted"/>
<dbReference type="InterPro" id="IPR029903">
    <property type="entry name" value="RmlD-like-bd"/>
</dbReference>
<dbReference type="OrthoDB" id="9803892at2"/>
<dbReference type="PANTHER" id="PTHR43242">
    <property type="entry name" value="NAD(P)-BINDING ROSSMANN-FOLD SUPERFAMILY PROTEIN"/>
    <property type="match status" value="1"/>
</dbReference>
<dbReference type="RefSeq" id="WP_003584408.1">
    <property type="nucleotide sequence ID" value="NZ_JH719395.1"/>
</dbReference>
<dbReference type="Pfam" id="PF04321">
    <property type="entry name" value="RmlD_sub_bind"/>
    <property type="match status" value="1"/>
</dbReference>
<dbReference type="EMBL" id="JH719395">
    <property type="protein sequence ID" value="EJC82679.1"/>
    <property type="molecule type" value="Genomic_DNA"/>
</dbReference>
<dbReference type="InterPro" id="IPR036291">
    <property type="entry name" value="NAD(P)-bd_dom_sf"/>
</dbReference>
<dbReference type="Proteomes" id="UP000005732">
    <property type="component" value="Unassembled WGS sequence"/>
</dbReference>
<dbReference type="SUPFAM" id="SSF51735">
    <property type="entry name" value="NAD(P)-binding Rossmann-fold domains"/>
    <property type="match status" value="1"/>
</dbReference>
<dbReference type="CDD" id="cd05254">
    <property type="entry name" value="dTDP_HR_like_SDR_e"/>
    <property type="match status" value="1"/>
</dbReference>
<reference evidence="2 3" key="1">
    <citation type="submission" date="2012-02" db="EMBL/GenBank/DDBJ databases">
        <title>Improved High-Quality Draft Sequence of Rhizobium leguminosarum bv. trifolii WSM2297.</title>
        <authorList>
            <consortium name="US DOE Joint Genome Institute"/>
            <person name="Lucas S."/>
            <person name="Han J."/>
            <person name="Lapidus A."/>
            <person name="Cheng J.-F."/>
            <person name="Goodwin L."/>
            <person name="Pitluck S."/>
            <person name="Peters L."/>
            <person name="Ovchinnikova G."/>
            <person name="Zhang X."/>
            <person name="Detter J.C."/>
            <person name="Han C."/>
            <person name="Tapia R."/>
            <person name="Land M."/>
            <person name="Hauser L."/>
            <person name="Kyrpides N."/>
            <person name="Ivanova N."/>
            <person name="Pagani I."/>
            <person name="Brau L."/>
            <person name="Yates R."/>
            <person name="O'Hara G."/>
            <person name="Rui T."/>
            <person name="Howieson J."/>
            <person name="Reeve W."/>
            <person name="Woyke T."/>
        </authorList>
    </citation>
    <scope>NUCLEOTIDE SEQUENCE [LARGE SCALE GENOMIC DNA]</scope>
    <source>
        <strain evidence="2 3">WSM2297</strain>
    </source>
</reference>